<dbReference type="Proteomes" id="UP000560658">
    <property type="component" value="Unassembled WGS sequence"/>
</dbReference>
<dbReference type="Gene3D" id="3.30.70.100">
    <property type="match status" value="1"/>
</dbReference>
<organism evidence="2 3">
    <name type="scientific">Bacteroides reticulotermitis</name>
    <dbReference type="NCBI Taxonomy" id="1133319"/>
    <lineage>
        <taxon>Bacteria</taxon>
        <taxon>Pseudomonadati</taxon>
        <taxon>Bacteroidota</taxon>
        <taxon>Bacteroidia</taxon>
        <taxon>Bacteroidales</taxon>
        <taxon>Bacteroidaceae</taxon>
        <taxon>Bacteroides</taxon>
    </lineage>
</organism>
<gene>
    <name evidence="2" type="ORF">GGR06_000824</name>
</gene>
<evidence type="ECO:0000313" key="3">
    <source>
        <dbReference type="Proteomes" id="UP000560658"/>
    </source>
</evidence>
<dbReference type="SUPFAM" id="SSF54909">
    <property type="entry name" value="Dimeric alpha+beta barrel"/>
    <property type="match status" value="1"/>
</dbReference>
<protein>
    <recommendedName>
        <fullName evidence="1">Stress-response A/B barrel domain-containing protein</fullName>
    </recommendedName>
</protein>
<proteinExistence type="predicted"/>
<comment type="caution">
    <text evidence="2">The sequence shown here is derived from an EMBL/GenBank/DDBJ whole genome shotgun (WGS) entry which is preliminary data.</text>
</comment>
<dbReference type="RefSeq" id="WP_044164838.1">
    <property type="nucleotide sequence ID" value="NZ_JACIER010000002.1"/>
</dbReference>
<dbReference type="Pfam" id="PF07876">
    <property type="entry name" value="Dabb"/>
    <property type="match status" value="1"/>
</dbReference>
<dbReference type="PROSITE" id="PS51502">
    <property type="entry name" value="S_R_A_B_BARREL"/>
    <property type="match status" value="1"/>
</dbReference>
<keyword evidence="3" id="KW-1185">Reference proteome</keyword>
<dbReference type="InterPro" id="IPR011008">
    <property type="entry name" value="Dimeric_a/b-barrel"/>
</dbReference>
<reference evidence="2" key="1">
    <citation type="submission" date="2020-08" db="EMBL/GenBank/DDBJ databases">
        <title>Genomic Encyclopedia of Type Strains, Phase IV (KMG-IV): sequencing the most valuable type-strain genomes for metagenomic binning, comparative biology and taxonomic classification.</title>
        <authorList>
            <person name="Goeker M."/>
        </authorList>
    </citation>
    <scope>NUCLEOTIDE SEQUENCE [LARGE SCALE GENOMIC DNA]</scope>
    <source>
        <strain evidence="2">DSM 105720</strain>
    </source>
</reference>
<dbReference type="AlphaFoldDB" id="A0A840CWY1"/>
<feature type="domain" description="Stress-response A/B barrel" evidence="1">
    <location>
        <begin position="1"/>
        <end position="93"/>
    </location>
</feature>
<evidence type="ECO:0000313" key="2">
    <source>
        <dbReference type="EMBL" id="MBB4043059.1"/>
    </source>
</evidence>
<accession>A0A840CWY1</accession>
<sequence length="97" mass="11067">MYRHIFNGVVKEGISEETIEARLDALQVLKTLPQAKSVTIGRNLQWYTPQEVLIVIADFKNKSDWEAFVTSAEHTALDEVASEVFDLEKSCGYQIEY</sequence>
<dbReference type="InterPro" id="IPR013097">
    <property type="entry name" value="Dabb"/>
</dbReference>
<name>A0A840CWY1_9BACE</name>
<dbReference type="EMBL" id="JACIER010000002">
    <property type="protein sequence ID" value="MBB4043059.1"/>
    <property type="molecule type" value="Genomic_DNA"/>
</dbReference>
<evidence type="ECO:0000259" key="1">
    <source>
        <dbReference type="PROSITE" id="PS51502"/>
    </source>
</evidence>